<keyword evidence="3" id="KW-0808">Transferase</keyword>
<accession>A0A4U8UKG0</accession>
<evidence type="ECO:0000256" key="7">
    <source>
        <dbReference type="ARBA" id="ARBA00023242"/>
    </source>
</evidence>
<dbReference type="InterPro" id="IPR031162">
    <property type="entry name" value="CBP_P300_HAT"/>
</dbReference>
<evidence type="ECO:0000313" key="11">
    <source>
        <dbReference type="EMBL" id="TMS33510.1"/>
    </source>
</evidence>
<dbReference type="GO" id="GO:0045944">
    <property type="term" value="P:positive regulation of transcription by RNA polymerase II"/>
    <property type="evidence" value="ECO:0007669"/>
    <property type="project" value="TreeGrafter"/>
</dbReference>
<evidence type="ECO:0000313" key="12">
    <source>
        <dbReference type="Proteomes" id="UP000298663"/>
    </source>
</evidence>
<reference evidence="11 12" key="1">
    <citation type="journal article" date="2015" name="Genome Biol.">
        <title>Comparative genomics of Steinernema reveals deeply conserved gene regulatory networks.</title>
        <authorList>
            <person name="Dillman A.R."/>
            <person name="Macchietto M."/>
            <person name="Porter C.F."/>
            <person name="Rogers A."/>
            <person name="Williams B."/>
            <person name="Antoshechkin I."/>
            <person name="Lee M.M."/>
            <person name="Goodwin Z."/>
            <person name="Lu X."/>
            <person name="Lewis E.E."/>
            <person name="Goodrich-Blair H."/>
            <person name="Stock S.P."/>
            <person name="Adams B.J."/>
            <person name="Sternberg P.W."/>
            <person name="Mortazavi A."/>
        </authorList>
    </citation>
    <scope>NUCLEOTIDE SEQUENCE [LARGE SCALE GENOMIC DNA]</scope>
    <source>
        <strain evidence="11 12">ALL</strain>
    </source>
</reference>
<comment type="subcellular location">
    <subcellularLocation>
        <location evidence="1">Nucleus</location>
    </subcellularLocation>
</comment>
<dbReference type="PANTHER" id="PTHR13808">
    <property type="entry name" value="CBP/P300-RELATED"/>
    <property type="match status" value="1"/>
</dbReference>
<feature type="domain" description="CBP/p300-type HAT" evidence="10">
    <location>
        <begin position="1"/>
        <end position="296"/>
    </location>
</feature>
<evidence type="ECO:0000256" key="9">
    <source>
        <dbReference type="SAM" id="SignalP"/>
    </source>
</evidence>
<name>A0A4U8UKG0_STECR</name>
<dbReference type="SMART" id="SM01250">
    <property type="entry name" value="KAT11"/>
    <property type="match status" value="1"/>
</dbReference>
<reference evidence="11 12" key="2">
    <citation type="journal article" date="2019" name="G3 (Bethesda)">
        <title>Hybrid Assembly of the Genome of the Entomopathogenic Nematode Steinernema carpocapsae Identifies the X-Chromosome.</title>
        <authorList>
            <person name="Serra L."/>
            <person name="Macchietto M."/>
            <person name="Macias-Munoz A."/>
            <person name="McGill C.J."/>
            <person name="Rodriguez I.M."/>
            <person name="Rodriguez B."/>
            <person name="Murad R."/>
            <person name="Mortazavi A."/>
        </authorList>
    </citation>
    <scope>NUCLEOTIDE SEQUENCE [LARGE SCALE GENOMIC DNA]</scope>
    <source>
        <strain evidence="11 12">ALL</strain>
    </source>
</reference>
<feature type="signal peptide" evidence="9">
    <location>
        <begin position="1"/>
        <end position="24"/>
    </location>
</feature>
<dbReference type="PANTHER" id="PTHR13808:SF1">
    <property type="entry name" value="HISTONE ACETYLTRANSFERASE"/>
    <property type="match status" value="1"/>
</dbReference>
<keyword evidence="4" id="KW-0156">Chromatin regulator</keyword>
<evidence type="ECO:0000256" key="5">
    <source>
        <dbReference type="ARBA" id="ARBA00023015"/>
    </source>
</evidence>
<keyword evidence="7" id="KW-0539">Nucleus</keyword>
<dbReference type="EC" id="2.3.1.48" evidence="2"/>
<dbReference type="GO" id="GO:0031490">
    <property type="term" value="F:chromatin DNA binding"/>
    <property type="evidence" value="ECO:0007669"/>
    <property type="project" value="TreeGrafter"/>
</dbReference>
<keyword evidence="12" id="KW-1185">Reference proteome</keyword>
<dbReference type="GO" id="GO:0000123">
    <property type="term" value="C:histone acetyltransferase complex"/>
    <property type="evidence" value="ECO:0007669"/>
    <property type="project" value="TreeGrafter"/>
</dbReference>
<dbReference type="GO" id="GO:0004402">
    <property type="term" value="F:histone acetyltransferase activity"/>
    <property type="evidence" value="ECO:0007669"/>
    <property type="project" value="InterPro"/>
</dbReference>
<gene>
    <name evidence="11" type="ORF">L596_001242</name>
</gene>
<protein>
    <recommendedName>
        <fullName evidence="2">histone acetyltransferase</fullName>
        <ecNumber evidence="2">2.3.1.48</ecNumber>
    </recommendedName>
</protein>
<keyword evidence="9" id="KW-0732">Signal</keyword>
<evidence type="ECO:0000256" key="3">
    <source>
        <dbReference type="ARBA" id="ARBA00022679"/>
    </source>
</evidence>
<dbReference type="Pfam" id="PF08214">
    <property type="entry name" value="HAT_KAT11"/>
    <property type="match status" value="1"/>
</dbReference>
<evidence type="ECO:0000256" key="4">
    <source>
        <dbReference type="ARBA" id="ARBA00022853"/>
    </source>
</evidence>
<dbReference type="PROSITE" id="PS51727">
    <property type="entry name" value="CBP_P300_HAT"/>
    <property type="match status" value="1"/>
</dbReference>
<keyword evidence="5" id="KW-0805">Transcription regulation</keyword>
<organism evidence="11 12">
    <name type="scientific">Steinernema carpocapsae</name>
    <name type="common">Entomopathogenic nematode</name>
    <dbReference type="NCBI Taxonomy" id="34508"/>
    <lineage>
        <taxon>Eukaryota</taxon>
        <taxon>Metazoa</taxon>
        <taxon>Ecdysozoa</taxon>
        <taxon>Nematoda</taxon>
        <taxon>Chromadorea</taxon>
        <taxon>Rhabditida</taxon>
        <taxon>Tylenchina</taxon>
        <taxon>Panagrolaimomorpha</taxon>
        <taxon>Strongyloidoidea</taxon>
        <taxon>Steinernematidae</taxon>
        <taxon>Steinernema</taxon>
    </lineage>
</organism>
<comment type="catalytic activity">
    <reaction evidence="8">
        <text>L-lysyl-[protein] + acetyl-CoA = N(6)-acetyl-L-lysyl-[protein] + CoA + H(+)</text>
        <dbReference type="Rhea" id="RHEA:45948"/>
        <dbReference type="Rhea" id="RHEA-COMP:9752"/>
        <dbReference type="Rhea" id="RHEA-COMP:10731"/>
        <dbReference type="ChEBI" id="CHEBI:15378"/>
        <dbReference type="ChEBI" id="CHEBI:29969"/>
        <dbReference type="ChEBI" id="CHEBI:57287"/>
        <dbReference type="ChEBI" id="CHEBI:57288"/>
        <dbReference type="ChEBI" id="CHEBI:61930"/>
        <dbReference type="EC" id="2.3.1.48"/>
    </reaction>
</comment>
<dbReference type="Proteomes" id="UP000298663">
    <property type="component" value="Unassembled WGS sequence"/>
</dbReference>
<proteinExistence type="predicted"/>
<dbReference type="GO" id="GO:0005634">
    <property type="term" value="C:nucleus"/>
    <property type="evidence" value="ECO:0007669"/>
    <property type="project" value="UniProtKB-SubCell"/>
</dbReference>
<dbReference type="STRING" id="34508.A0A4U8UKG0"/>
<dbReference type="GO" id="GO:0003713">
    <property type="term" value="F:transcription coactivator activity"/>
    <property type="evidence" value="ECO:0007669"/>
    <property type="project" value="TreeGrafter"/>
</dbReference>
<evidence type="ECO:0000256" key="2">
    <source>
        <dbReference type="ARBA" id="ARBA00013184"/>
    </source>
</evidence>
<dbReference type="InterPro" id="IPR013178">
    <property type="entry name" value="Histone_AcTrfase_Rtt109/CBP"/>
</dbReference>
<evidence type="ECO:0000259" key="10">
    <source>
        <dbReference type="PROSITE" id="PS51727"/>
    </source>
</evidence>
<dbReference type="OrthoDB" id="899at2759"/>
<keyword evidence="6" id="KW-0804">Transcription</keyword>
<evidence type="ECO:0000256" key="6">
    <source>
        <dbReference type="ARBA" id="ARBA00023163"/>
    </source>
</evidence>
<dbReference type="EMBL" id="AZBU02000001">
    <property type="protein sequence ID" value="TMS33510.1"/>
    <property type="molecule type" value="Genomic_DNA"/>
</dbReference>
<sequence>MDHMAKHMIPLCPLLFLRVYGPLGFPSKFPYRSKAIFAFLATDQFDVCFFGMFVNEYGSSCPLPNKGKIYIRYLDSVKILEPSSIRTFVYQEILLGYLDHSRKMGYDEAHVWSCPPRKGDDFIFNCHPQEQVIPSRDHLRKWYINLFERGIKEGVLVAWNTCWKHAKKKKMRTPMDYPYLRGNHWDRVIEELIQQDGMESSPCRKTRTSTRTQHDVIFDKLILAMNGSQSNFFVAQLLAIPTEEIVDPDPVMPSLLLESRESLLAMTRKERLEFSSLRHTQYSTLILKCALHREQQDQKARRLNTTKPHSDEI</sequence>
<evidence type="ECO:0000256" key="1">
    <source>
        <dbReference type="ARBA" id="ARBA00004123"/>
    </source>
</evidence>
<feature type="chain" id="PRO_5020774715" description="histone acetyltransferase" evidence="9">
    <location>
        <begin position="25"/>
        <end position="313"/>
    </location>
</feature>
<dbReference type="GO" id="GO:0005667">
    <property type="term" value="C:transcription regulator complex"/>
    <property type="evidence" value="ECO:0007669"/>
    <property type="project" value="TreeGrafter"/>
</dbReference>
<comment type="caution">
    <text evidence="11">The sequence shown here is derived from an EMBL/GenBank/DDBJ whole genome shotgun (WGS) entry which is preliminary data.</text>
</comment>
<evidence type="ECO:0000256" key="8">
    <source>
        <dbReference type="ARBA" id="ARBA00048017"/>
    </source>
</evidence>
<dbReference type="AlphaFoldDB" id="A0A4U8UKG0"/>